<feature type="region of interest" description="Disordered" evidence="1">
    <location>
        <begin position="1"/>
        <end position="40"/>
    </location>
</feature>
<keyword evidence="3" id="KW-1185">Reference proteome</keyword>
<dbReference type="GO" id="GO:0000182">
    <property type="term" value="F:rDNA binding"/>
    <property type="evidence" value="ECO:0007669"/>
    <property type="project" value="TreeGrafter"/>
</dbReference>
<dbReference type="AlphaFoldDB" id="A0A8H4VA43"/>
<feature type="region of interest" description="Disordered" evidence="1">
    <location>
        <begin position="447"/>
        <end position="491"/>
    </location>
</feature>
<gene>
    <name evidence="2" type="ORF">G6O67_000806</name>
</gene>
<dbReference type="GO" id="GO:0001181">
    <property type="term" value="F:RNA polymerase I general transcription initiation factor activity"/>
    <property type="evidence" value="ECO:0007669"/>
    <property type="project" value="TreeGrafter"/>
</dbReference>
<dbReference type="Proteomes" id="UP000557566">
    <property type="component" value="Unassembled WGS sequence"/>
</dbReference>
<feature type="compositionally biased region" description="Basic and acidic residues" evidence="1">
    <location>
        <begin position="417"/>
        <end position="435"/>
    </location>
</feature>
<name>A0A8H4VA43_9HYPO</name>
<dbReference type="InterPro" id="IPR009057">
    <property type="entry name" value="Homeodomain-like_sf"/>
</dbReference>
<evidence type="ECO:0000256" key="1">
    <source>
        <dbReference type="SAM" id="MobiDB-lite"/>
    </source>
</evidence>
<dbReference type="InterPro" id="IPR001005">
    <property type="entry name" value="SANT/Myb"/>
</dbReference>
<dbReference type="GO" id="GO:0042790">
    <property type="term" value="P:nucleolar large rRNA transcription by RNA polymerase I"/>
    <property type="evidence" value="ECO:0007669"/>
    <property type="project" value="InterPro"/>
</dbReference>
<dbReference type="PANTHER" id="PTHR28079">
    <property type="entry name" value="RNA POLYMERASE I-SPECIFIC TRANSCRIPTION INITIATION FACTOR RRN5"/>
    <property type="match status" value="1"/>
</dbReference>
<feature type="compositionally biased region" description="Acidic residues" evidence="1">
    <location>
        <begin position="373"/>
        <end position="388"/>
    </location>
</feature>
<dbReference type="InterPro" id="IPR039601">
    <property type="entry name" value="Rrn5"/>
</dbReference>
<dbReference type="GO" id="GO:0006361">
    <property type="term" value="P:transcription initiation at RNA polymerase I promoter"/>
    <property type="evidence" value="ECO:0007669"/>
    <property type="project" value="TreeGrafter"/>
</dbReference>
<dbReference type="OrthoDB" id="2240312at2759"/>
<proteinExistence type="predicted"/>
<dbReference type="PANTHER" id="PTHR28079:SF1">
    <property type="entry name" value="RNA POLYMERASE I-SPECIFIC TRANSCRIPTION INITIATION FACTOR RRN5"/>
    <property type="match status" value="1"/>
</dbReference>
<evidence type="ECO:0000313" key="2">
    <source>
        <dbReference type="EMBL" id="KAF4513543.1"/>
    </source>
</evidence>
<feature type="region of interest" description="Disordered" evidence="1">
    <location>
        <begin position="360"/>
        <end position="435"/>
    </location>
</feature>
<reference evidence="2 3" key="1">
    <citation type="journal article" date="2020" name="Genome Biol. Evol.">
        <title>A new high-quality draft genome assembly of the Chinese cordyceps Ophiocordyceps sinensis.</title>
        <authorList>
            <person name="Shu R."/>
            <person name="Zhang J."/>
            <person name="Meng Q."/>
            <person name="Zhang H."/>
            <person name="Zhou G."/>
            <person name="Li M."/>
            <person name="Wu P."/>
            <person name="Zhao Y."/>
            <person name="Chen C."/>
            <person name="Qin Q."/>
        </authorList>
    </citation>
    <scope>NUCLEOTIDE SEQUENCE [LARGE SCALE GENOMIC DNA]</scope>
    <source>
        <strain evidence="2 3">IOZ07</strain>
    </source>
</reference>
<dbReference type="Gene3D" id="1.10.10.60">
    <property type="entry name" value="Homeodomain-like"/>
    <property type="match status" value="1"/>
</dbReference>
<sequence>MDPNGDLNSDKPGSGIADEGVTPPQHSHKRLSQDSISQRPFKRQKGSFNADYLELLNRDIDDAVHRVCLDDKFDLPPTEVGLTTWSALEKRLFFEAIARLGRLDLSGIASRITSKSIVEVRQYIDFLDEARDLRRRDRGSFLEVAEYPAAVELSEPCCHAQEQAADAISLLQEHRETQREEKKWGCNWNITPKVASKLERGGDDTDQSPPFTQLFHLRRWLKLSGRIFMNSSVPDGNWTFIDDVPPSVWATTFNDFHSLVVSLTKRLVQTTLIISTSRIRDKKELVPKTSGVVRKRDVEAAVASLGMSPNTQQFWNKSARRLRLNVVQDEDSDEEPLTYNQVESLLVDEGDEDIPIEVDTITPKVVSDHDQDGDLSDDSLGDLSDDSLSDPSNDCSEGEKSPDSSSARRALKPSIAIERRQEEQAQRYDEHASYKAEVDMWDVLQTKPPMEIPKRQEPGPLERSNVDVESPVKRDWKSQLKYHSEWETSGR</sequence>
<dbReference type="EMBL" id="JAAVMX010000001">
    <property type="protein sequence ID" value="KAF4513543.1"/>
    <property type="molecule type" value="Genomic_DNA"/>
</dbReference>
<organism evidence="2 3">
    <name type="scientific">Ophiocordyceps sinensis</name>
    <dbReference type="NCBI Taxonomy" id="72228"/>
    <lineage>
        <taxon>Eukaryota</taxon>
        <taxon>Fungi</taxon>
        <taxon>Dikarya</taxon>
        <taxon>Ascomycota</taxon>
        <taxon>Pezizomycotina</taxon>
        <taxon>Sordariomycetes</taxon>
        <taxon>Hypocreomycetidae</taxon>
        <taxon>Hypocreales</taxon>
        <taxon>Ophiocordycipitaceae</taxon>
        <taxon>Ophiocordyceps</taxon>
    </lineage>
</organism>
<protein>
    <recommendedName>
        <fullName evidence="4">Homeodomain-like protein</fullName>
    </recommendedName>
</protein>
<dbReference type="GO" id="GO:0000500">
    <property type="term" value="C:RNA polymerase I upstream activating factor complex"/>
    <property type="evidence" value="ECO:0007669"/>
    <property type="project" value="InterPro"/>
</dbReference>
<evidence type="ECO:0008006" key="4">
    <source>
        <dbReference type="Google" id="ProtNLM"/>
    </source>
</evidence>
<feature type="compositionally biased region" description="Basic and acidic residues" evidence="1">
    <location>
        <begin position="464"/>
        <end position="491"/>
    </location>
</feature>
<evidence type="ECO:0000313" key="3">
    <source>
        <dbReference type="Proteomes" id="UP000557566"/>
    </source>
</evidence>
<dbReference type="SUPFAM" id="SSF46689">
    <property type="entry name" value="Homeodomain-like"/>
    <property type="match status" value="1"/>
</dbReference>
<dbReference type="CDD" id="cd00167">
    <property type="entry name" value="SANT"/>
    <property type="match status" value="1"/>
</dbReference>
<comment type="caution">
    <text evidence="2">The sequence shown here is derived from an EMBL/GenBank/DDBJ whole genome shotgun (WGS) entry which is preliminary data.</text>
</comment>
<accession>A0A8H4VA43</accession>